<dbReference type="Pfam" id="PF11706">
    <property type="entry name" value="zf-CGNR"/>
    <property type="match status" value="1"/>
</dbReference>
<dbReference type="OrthoDB" id="3531194at2"/>
<keyword evidence="3" id="KW-1185">Reference proteome</keyword>
<dbReference type="PANTHER" id="PTHR35525">
    <property type="entry name" value="BLL6575 PROTEIN"/>
    <property type="match status" value="1"/>
</dbReference>
<dbReference type="RefSeq" id="WP_119929298.1">
    <property type="nucleotide sequence ID" value="NZ_QZEY01000012.1"/>
</dbReference>
<dbReference type="InterPro" id="IPR023286">
    <property type="entry name" value="ABATE_dom_sf"/>
</dbReference>
<proteinExistence type="predicted"/>
<evidence type="ECO:0000313" key="2">
    <source>
        <dbReference type="EMBL" id="RJL26567.1"/>
    </source>
</evidence>
<protein>
    <submittedName>
        <fullName evidence="2">CGNR zinc finger domain-containing protein</fullName>
    </submittedName>
</protein>
<name>A0A3A4AIX9_9ACTN</name>
<dbReference type="Proteomes" id="UP000265768">
    <property type="component" value="Unassembled WGS sequence"/>
</dbReference>
<accession>A0A3A4AIX9</accession>
<dbReference type="Gene3D" id="1.10.3300.10">
    <property type="entry name" value="Jann2411-like domain"/>
    <property type="match status" value="1"/>
</dbReference>
<evidence type="ECO:0000259" key="1">
    <source>
        <dbReference type="Pfam" id="PF11706"/>
    </source>
</evidence>
<organism evidence="2 3">
    <name type="scientific">Bailinhaonella thermotolerans</name>
    <dbReference type="NCBI Taxonomy" id="1070861"/>
    <lineage>
        <taxon>Bacteria</taxon>
        <taxon>Bacillati</taxon>
        <taxon>Actinomycetota</taxon>
        <taxon>Actinomycetes</taxon>
        <taxon>Streptosporangiales</taxon>
        <taxon>Streptosporangiaceae</taxon>
        <taxon>Bailinhaonella</taxon>
    </lineage>
</organism>
<dbReference type="AlphaFoldDB" id="A0A3A4AIX9"/>
<gene>
    <name evidence="2" type="ORF">D5H75_26675</name>
</gene>
<dbReference type="PANTHER" id="PTHR35525:SF3">
    <property type="entry name" value="BLL6575 PROTEIN"/>
    <property type="match status" value="1"/>
</dbReference>
<dbReference type="Pfam" id="PF07336">
    <property type="entry name" value="ABATE"/>
    <property type="match status" value="1"/>
</dbReference>
<comment type="caution">
    <text evidence="2">The sequence shown here is derived from an EMBL/GenBank/DDBJ whole genome shotgun (WGS) entry which is preliminary data.</text>
</comment>
<evidence type="ECO:0000313" key="3">
    <source>
        <dbReference type="Proteomes" id="UP000265768"/>
    </source>
</evidence>
<dbReference type="InterPro" id="IPR010852">
    <property type="entry name" value="ABATE"/>
</dbReference>
<sequence>MRVTGYRSQGVAASAALVNAVTTRQADATDDELCALLAEHNFFIANVTADDMKAVRAWAWTLRRVFECADLDEAVALLNDLMLEVPMHPHLSDHDGRGLHMHYAPPGAKFPHRLRATTLFCLATAVSESGVQRVGVCAAPGCDRVYADTSPSGRRRFCSDACANRTNVAVFRARKRSATS</sequence>
<reference evidence="2 3" key="1">
    <citation type="submission" date="2018-09" db="EMBL/GenBank/DDBJ databases">
        <title>YIM 75507 draft genome.</title>
        <authorList>
            <person name="Tang S."/>
            <person name="Feng Y."/>
        </authorList>
    </citation>
    <scope>NUCLEOTIDE SEQUENCE [LARGE SCALE GENOMIC DNA]</scope>
    <source>
        <strain evidence="2 3">YIM 75507</strain>
    </source>
</reference>
<dbReference type="EMBL" id="QZEY01000012">
    <property type="protein sequence ID" value="RJL26567.1"/>
    <property type="molecule type" value="Genomic_DNA"/>
</dbReference>
<feature type="domain" description="Zinc finger CGNR" evidence="1">
    <location>
        <begin position="133"/>
        <end position="175"/>
    </location>
</feature>
<dbReference type="InterPro" id="IPR021005">
    <property type="entry name" value="Znf_CGNR"/>
</dbReference>
<dbReference type="SUPFAM" id="SSF160904">
    <property type="entry name" value="Jann2411-like"/>
    <property type="match status" value="1"/>
</dbReference>